<gene>
    <name evidence="2" type="ORF">H072_2849</name>
</gene>
<feature type="coiled-coil region" evidence="1">
    <location>
        <begin position="141"/>
        <end position="210"/>
    </location>
</feature>
<keyword evidence="3" id="KW-1185">Reference proteome</keyword>
<organism evidence="2 3">
    <name type="scientific">Dactylellina haptotyla (strain CBS 200.50)</name>
    <name type="common">Nematode-trapping fungus</name>
    <name type="synonym">Monacrosporium haptotylum</name>
    <dbReference type="NCBI Taxonomy" id="1284197"/>
    <lineage>
        <taxon>Eukaryota</taxon>
        <taxon>Fungi</taxon>
        <taxon>Dikarya</taxon>
        <taxon>Ascomycota</taxon>
        <taxon>Pezizomycotina</taxon>
        <taxon>Orbiliomycetes</taxon>
        <taxon>Orbiliales</taxon>
        <taxon>Orbiliaceae</taxon>
        <taxon>Dactylellina</taxon>
    </lineage>
</organism>
<dbReference type="EMBL" id="AQGS01000089">
    <property type="protein sequence ID" value="EPS43087.1"/>
    <property type="molecule type" value="Genomic_DNA"/>
</dbReference>
<reference evidence="2 3" key="1">
    <citation type="journal article" date="2013" name="PLoS Genet.">
        <title>Genomic mechanisms accounting for the adaptation to parasitism in nematode-trapping fungi.</title>
        <authorList>
            <person name="Meerupati T."/>
            <person name="Andersson K.M."/>
            <person name="Friman E."/>
            <person name="Kumar D."/>
            <person name="Tunlid A."/>
            <person name="Ahren D."/>
        </authorList>
    </citation>
    <scope>NUCLEOTIDE SEQUENCE [LARGE SCALE GENOMIC DNA]</scope>
    <source>
        <strain evidence="2 3">CBS 200.50</strain>
    </source>
</reference>
<comment type="caution">
    <text evidence="2">The sequence shown here is derived from an EMBL/GenBank/DDBJ whole genome shotgun (WGS) entry which is preliminary data.</text>
</comment>
<dbReference type="Gene3D" id="1.20.1170.10">
    <property type="match status" value="1"/>
</dbReference>
<accession>S8C5W0</accession>
<sequence>MASAVVDRPRADAFRPTGLITKFEVSATKAAEIEKLEKENGIKSEVPSGLNKEVIFLAEQDFAAIQVYVLFGKGLPQTDAQFEKLYNKGDLNSFFLAAGKPAGFKNAYADLQKAFVDVYKHTNDFQTKTLSDIQNWSANIIANAEAVETNLKREVRELQKLVDTNSLLPAEREKIAEKAIHYLNEIATQIRQLEADAAEYSRKFNDFKADTTVDAAAFKKIADVIFDEKAGIGKDIDKITKELVEMEKESNRLSKDFYYYRDCAISVGATMFWNIGGWIAIPTLSVKASNLKKEWDAKIDQINKENTKLASLTRAGADLKSIKSKTDKMAEIVEAAIASITKMGTSATEMKLAFKKIGDHMAKGESQIVKEYIEDWIEDLEGVKPDWAKVKFLARQFMESGGLSLKTPV</sequence>
<protein>
    <submittedName>
        <fullName evidence="2">Uncharacterized protein</fullName>
    </submittedName>
</protein>
<evidence type="ECO:0000313" key="3">
    <source>
        <dbReference type="Proteomes" id="UP000015100"/>
    </source>
</evidence>
<dbReference type="Proteomes" id="UP000015100">
    <property type="component" value="Unassembled WGS sequence"/>
</dbReference>
<dbReference type="CDD" id="cd22656">
    <property type="entry name" value="ClyA_Cry6Aa-like"/>
    <property type="match status" value="1"/>
</dbReference>
<reference evidence="3" key="2">
    <citation type="submission" date="2013-04" db="EMBL/GenBank/DDBJ databases">
        <title>Genomic mechanisms accounting for the adaptation to parasitism in nematode-trapping fungi.</title>
        <authorList>
            <person name="Ahren D.G."/>
        </authorList>
    </citation>
    <scope>NUCLEOTIDE SEQUENCE [LARGE SCALE GENOMIC DNA]</scope>
    <source>
        <strain evidence="3">CBS 200.50</strain>
    </source>
</reference>
<dbReference type="HOGENOM" id="CLU_672725_0_0_1"/>
<evidence type="ECO:0000256" key="1">
    <source>
        <dbReference type="SAM" id="Coils"/>
    </source>
</evidence>
<dbReference type="AlphaFoldDB" id="S8C5W0"/>
<dbReference type="SUPFAM" id="SSF58100">
    <property type="entry name" value="Bacterial hemolysins"/>
    <property type="match status" value="1"/>
</dbReference>
<evidence type="ECO:0000313" key="2">
    <source>
        <dbReference type="EMBL" id="EPS43087.1"/>
    </source>
</evidence>
<proteinExistence type="predicted"/>
<name>S8C5W0_DACHA</name>
<keyword evidence="1" id="KW-0175">Coiled coil</keyword>